<dbReference type="HOGENOM" id="CLU_214015_0_0_10"/>
<sequence length="49" mass="5615">MNPTTLIGAASTLFKNDKMKIAFVALQLGYLTYKFVQNKKELQHQNIEN</sequence>
<evidence type="ECO:0000313" key="2">
    <source>
        <dbReference type="Proteomes" id="UP000016160"/>
    </source>
</evidence>
<evidence type="ECO:0000313" key="1">
    <source>
        <dbReference type="EMBL" id="CDF79548.1"/>
    </source>
</evidence>
<proteinExistence type="predicted"/>
<keyword evidence="2" id="KW-1185">Reference proteome</keyword>
<dbReference type="EMBL" id="HG315671">
    <property type="protein sequence ID" value="CDF79548.1"/>
    <property type="molecule type" value="Genomic_DNA"/>
</dbReference>
<dbReference type="PATRIC" id="fig|1347342.6.peg.1840"/>
<dbReference type="Proteomes" id="UP000016160">
    <property type="component" value="Chromosome"/>
</dbReference>
<reference evidence="1 2" key="1">
    <citation type="journal article" date="2013" name="Appl. Environ. Microbiol.">
        <title>The genome of the alga-associated marine flavobacterium Formosa agariphila KMM 3901T reveals a broad potential for degradation of algal polysaccharides.</title>
        <authorList>
            <person name="Mann A.J."/>
            <person name="Hahnke R.L."/>
            <person name="Huang S."/>
            <person name="Werner J."/>
            <person name="Xing P."/>
            <person name="Barbeyron T."/>
            <person name="Huettel B."/>
            <person name="Stueber K."/>
            <person name="Reinhardt R."/>
            <person name="Harder J."/>
            <person name="Gloeckner F.O."/>
            <person name="Amann R.I."/>
            <person name="Teeling H."/>
        </authorList>
    </citation>
    <scope>NUCLEOTIDE SEQUENCE [LARGE SCALE GENOMIC DNA]</scope>
    <source>
        <strain evidence="2">DSM 15362 / KCTC 12365 / LMG 23005 / KMM 3901</strain>
    </source>
</reference>
<dbReference type="RefSeq" id="WP_158408989.1">
    <property type="nucleotide sequence ID" value="NZ_HG315671.1"/>
</dbReference>
<dbReference type="OrthoDB" id="1452172at2"/>
<gene>
    <name evidence="1" type="ORF">BN863_18360</name>
</gene>
<accession>T2KM59</accession>
<dbReference type="STRING" id="1347342.BN863_18360"/>
<organism evidence="1 2">
    <name type="scientific">Formosa agariphila (strain DSM 15362 / KCTC 12365 / LMG 23005 / KMM 3901 / M-2Alg 35-1)</name>
    <dbReference type="NCBI Taxonomy" id="1347342"/>
    <lineage>
        <taxon>Bacteria</taxon>
        <taxon>Pseudomonadati</taxon>
        <taxon>Bacteroidota</taxon>
        <taxon>Flavobacteriia</taxon>
        <taxon>Flavobacteriales</taxon>
        <taxon>Flavobacteriaceae</taxon>
        <taxon>Formosa</taxon>
    </lineage>
</organism>
<dbReference type="AlphaFoldDB" id="T2KM59"/>
<name>T2KM59_FORAG</name>
<protein>
    <submittedName>
        <fullName evidence="1">Uncharacterized protein</fullName>
    </submittedName>
</protein>